<evidence type="ECO:0000256" key="5">
    <source>
        <dbReference type="ARBA" id="ARBA00022989"/>
    </source>
</evidence>
<evidence type="ECO:0000259" key="10">
    <source>
        <dbReference type="Pfam" id="PF23452"/>
    </source>
</evidence>
<evidence type="ECO:0000313" key="11">
    <source>
        <dbReference type="Proteomes" id="UP001652623"/>
    </source>
</evidence>
<keyword evidence="4 8" id="KW-0812">Transmembrane</keyword>
<comment type="subcellular location">
    <subcellularLocation>
        <location evidence="1">Membrane</location>
        <topology evidence="1">Single-pass membrane protein</topology>
    </subcellularLocation>
</comment>
<keyword evidence="2" id="KW-0328">Glycosyltransferase</keyword>
<feature type="domain" description="Hydroxyproline O-arabinosyltransferase-like" evidence="10">
    <location>
        <begin position="356"/>
        <end position="523"/>
    </location>
</feature>
<dbReference type="InterPro" id="IPR044845">
    <property type="entry name" value="HPAT/SRGT1-like"/>
</dbReference>
<dbReference type="Proteomes" id="UP001652623">
    <property type="component" value="Chromosome 4"/>
</dbReference>
<keyword evidence="9" id="KW-0732">Signal</keyword>
<feature type="transmembrane region" description="Helical" evidence="8">
    <location>
        <begin position="674"/>
        <end position="693"/>
    </location>
</feature>
<evidence type="ECO:0000256" key="4">
    <source>
        <dbReference type="ARBA" id="ARBA00022692"/>
    </source>
</evidence>
<keyword evidence="11" id="KW-1185">Reference proteome</keyword>
<reference evidence="12" key="1">
    <citation type="submission" date="2025-08" db="UniProtKB">
        <authorList>
            <consortium name="RefSeq"/>
        </authorList>
    </citation>
    <scope>IDENTIFICATION</scope>
    <source>
        <tissue evidence="12">Seedling</tissue>
    </source>
</reference>
<proteinExistence type="predicted"/>
<feature type="compositionally biased region" description="Basic and acidic residues" evidence="7">
    <location>
        <begin position="732"/>
        <end position="747"/>
    </location>
</feature>
<evidence type="ECO:0000256" key="8">
    <source>
        <dbReference type="SAM" id="Phobius"/>
    </source>
</evidence>
<keyword evidence="3" id="KW-0808">Transferase</keyword>
<protein>
    <submittedName>
        <fullName evidence="12">Peptidyl serine alpha-galactosyltransferase</fullName>
    </submittedName>
</protein>
<gene>
    <name evidence="12" type="primary">LOC125422065</name>
</gene>
<dbReference type="RefSeq" id="XP_048328476.2">
    <property type="nucleotide sequence ID" value="XM_048472519.2"/>
</dbReference>
<keyword evidence="5 8" id="KW-1133">Transmembrane helix</keyword>
<sequence length="747" mass="84026">MAAFLVTVVASVIMLGGIVGGQDMETGQEGKGKIHMLFWAECTNYYDWQTVGLVHSFKKVQQPGSITRLLSCAVEEEYKGMNLAPTHHVPSINSPTGTHDWYLAWSWAAGIMHWLNQSKDATNVDWVVIVEANMILRGPIVPWQLGAHKGRPVVSNNHGLIVIHIEDLRVLAPIWLSKIEGKRKLDATSIEANSDNRYSLGGSQVEIQLEINDNLLIHPGLVPREGVEPLVLHYALPFNVGSWSFSKSNHFEDDIAYNCGRLFPQPPSPAEVMSIETEPNKRHALLLSIECVNILNEGIIQKHEEMEACPKPIRSKYAISRRRISELSSEPNFQTEKGVGRELLLEVKTVINPKIHTIFVADCSPFLDWQTLGLAYSFNQSGQPGYITRILSCTEEDLNSYIGLDLVSTYPTSRGTSHWHSSAIRKPAAILDWLQNGNVDADFIVILDPDMILRGPITPGMFKAELGRPVSTPSQYAGNHSSYINVDGACERMGSVIIIHKKDLERIAPEWLHKTEEILDNVHYNSLSNPTTIDQYDFGSLINCGYSSAATELGLEHVINNRLVTDVGKLPEAGVSYRALYYGRKFSIGDWNFDKTEWRDANLVNECWEQFPEPPSRSALNQPTETKFLRRDQYSREIMTTLNKALHLHHVRRKCSTNYVPEVTIGTNGTSISYLLYAPILIFFIIILAIKVFPKRSPIPDKTFVDLEKADTPADATYWRKKSPRETLPLDSPRKVLSPEKSRRARV</sequence>
<feature type="chain" id="PRO_5045783121" evidence="9">
    <location>
        <begin position="22"/>
        <end position="747"/>
    </location>
</feature>
<dbReference type="InterPro" id="IPR056508">
    <property type="entry name" value="HPAT-like"/>
</dbReference>
<evidence type="ECO:0000256" key="6">
    <source>
        <dbReference type="ARBA" id="ARBA00023136"/>
    </source>
</evidence>
<organism evidence="11 12">
    <name type="scientific">Ziziphus jujuba</name>
    <name type="common">Chinese jujube</name>
    <name type="synonym">Ziziphus sativa</name>
    <dbReference type="NCBI Taxonomy" id="326968"/>
    <lineage>
        <taxon>Eukaryota</taxon>
        <taxon>Viridiplantae</taxon>
        <taxon>Streptophyta</taxon>
        <taxon>Embryophyta</taxon>
        <taxon>Tracheophyta</taxon>
        <taxon>Spermatophyta</taxon>
        <taxon>Magnoliopsida</taxon>
        <taxon>eudicotyledons</taxon>
        <taxon>Gunneridae</taxon>
        <taxon>Pentapetalae</taxon>
        <taxon>rosids</taxon>
        <taxon>fabids</taxon>
        <taxon>Rosales</taxon>
        <taxon>Rhamnaceae</taxon>
        <taxon>Paliureae</taxon>
        <taxon>Ziziphus</taxon>
    </lineage>
</organism>
<feature type="region of interest" description="Disordered" evidence="7">
    <location>
        <begin position="718"/>
        <end position="747"/>
    </location>
</feature>
<evidence type="ECO:0000256" key="9">
    <source>
        <dbReference type="SAM" id="SignalP"/>
    </source>
</evidence>
<dbReference type="PANTHER" id="PTHR31485:SF7">
    <property type="entry name" value="PEPTIDYL SERINE ALPHA-GALACTOSYLTRANSFERASE"/>
    <property type="match status" value="1"/>
</dbReference>
<evidence type="ECO:0000256" key="3">
    <source>
        <dbReference type="ARBA" id="ARBA00022679"/>
    </source>
</evidence>
<accession>A0ABM3IHH4</accession>
<dbReference type="Pfam" id="PF23452">
    <property type="entry name" value="HPAT"/>
    <property type="match status" value="1"/>
</dbReference>
<name>A0ABM3IHH4_ZIZJJ</name>
<dbReference type="PANTHER" id="PTHR31485">
    <property type="entry name" value="PEPTIDYL SERINE ALPHA-GALACTOSYLTRANSFERASE"/>
    <property type="match status" value="1"/>
</dbReference>
<evidence type="ECO:0000256" key="1">
    <source>
        <dbReference type="ARBA" id="ARBA00004167"/>
    </source>
</evidence>
<dbReference type="GeneID" id="125422065"/>
<keyword evidence="6 8" id="KW-0472">Membrane</keyword>
<evidence type="ECO:0000313" key="12">
    <source>
        <dbReference type="RefSeq" id="XP_048328476.2"/>
    </source>
</evidence>
<evidence type="ECO:0000256" key="7">
    <source>
        <dbReference type="SAM" id="MobiDB-lite"/>
    </source>
</evidence>
<feature type="signal peptide" evidence="9">
    <location>
        <begin position="1"/>
        <end position="21"/>
    </location>
</feature>
<evidence type="ECO:0000256" key="2">
    <source>
        <dbReference type="ARBA" id="ARBA00022676"/>
    </source>
</evidence>